<geneLocation type="plasmid" evidence="2">
    <name>unnamed</name>
</geneLocation>
<accession>A0ABT0CWI3</accession>
<dbReference type="RefSeq" id="WP_245134987.1">
    <property type="nucleotide sequence ID" value="NZ_CP128477.1"/>
</dbReference>
<keyword evidence="2" id="KW-0614">Plasmid</keyword>
<sequence>MTQSLSTLAALLVGATLFLSTPGYADEAEVDQQIEALLGDPRTFRSTIADLQRRVADEDSIAVSAFISYPITVSINGMRKTLRQAEDLEEYYSDIFTPDIVEVIVNQDYGSLFVNSDGVMFGNGEVWMSAVCLDDGCAEVEAQIIAIQGVE</sequence>
<reference evidence="2 3" key="1">
    <citation type="submission" date="2022-03" db="EMBL/GenBank/DDBJ databases">
        <title>Rhizobium SSM4.3 sp. nov., isolated from Sediment (Gouqi Island).</title>
        <authorList>
            <person name="Chen G."/>
        </authorList>
    </citation>
    <scope>NUCLEOTIDE SEQUENCE [LARGE SCALE GENOMIC DNA]</scope>
    <source>
        <strain evidence="2 3">SSM4.3</strain>
        <plasmid evidence="2">unnamed</plasmid>
    </source>
</reference>
<feature type="signal peptide" evidence="1">
    <location>
        <begin position="1"/>
        <end position="25"/>
    </location>
</feature>
<name>A0ABT0CWI3_9HYPH</name>
<feature type="chain" id="PRO_5047489467" evidence="1">
    <location>
        <begin position="26"/>
        <end position="151"/>
    </location>
</feature>
<keyword evidence="3" id="KW-1185">Reference proteome</keyword>
<proteinExistence type="predicted"/>
<dbReference type="EMBL" id="JALAYX010000001">
    <property type="protein sequence ID" value="MCJ8237521.1"/>
    <property type="molecule type" value="Genomic_DNA"/>
</dbReference>
<organism evidence="2 3">
    <name type="scientific">Peteryoungia algae</name>
    <dbReference type="NCBI Taxonomy" id="2919917"/>
    <lineage>
        <taxon>Bacteria</taxon>
        <taxon>Pseudomonadati</taxon>
        <taxon>Pseudomonadota</taxon>
        <taxon>Alphaproteobacteria</taxon>
        <taxon>Hyphomicrobiales</taxon>
        <taxon>Rhizobiaceae</taxon>
        <taxon>Peteryoungia</taxon>
    </lineage>
</organism>
<dbReference type="Proteomes" id="UP001522662">
    <property type="component" value="Unassembled WGS sequence"/>
</dbReference>
<protein>
    <submittedName>
        <fullName evidence="2">Uncharacterized protein</fullName>
    </submittedName>
</protein>
<keyword evidence="1" id="KW-0732">Signal</keyword>
<gene>
    <name evidence="2" type="ORF">MKJ03_04225</name>
</gene>
<evidence type="ECO:0000313" key="3">
    <source>
        <dbReference type="Proteomes" id="UP001522662"/>
    </source>
</evidence>
<evidence type="ECO:0000256" key="1">
    <source>
        <dbReference type="SAM" id="SignalP"/>
    </source>
</evidence>
<evidence type="ECO:0000313" key="2">
    <source>
        <dbReference type="EMBL" id="MCJ8237521.1"/>
    </source>
</evidence>
<comment type="caution">
    <text evidence="2">The sequence shown here is derived from an EMBL/GenBank/DDBJ whole genome shotgun (WGS) entry which is preliminary data.</text>
</comment>